<comment type="caution">
    <text evidence="1">The sequence shown here is derived from an EMBL/GenBank/DDBJ whole genome shotgun (WGS) entry which is preliminary data.</text>
</comment>
<dbReference type="GeneID" id="98657899"/>
<dbReference type="InterPro" id="IPR013324">
    <property type="entry name" value="RNA_pol_sigma_r3/r4-like"/>
</dbReference>
<dbReference type="SUPFAM" id="SSF88659">
    <property type="entry name" value="Sigma3 and sigma4 domains of RNA polymerase sigma factors"/>
    <property type="match status" value="1"/>
</dbReference>
<proteinExistence type="predicted"/>
<protein>
    <submittedName>
        <fullName evidence="1">Uncharacterized protein</fullName>
    </submittedName>
</protein>
<dbReference type="OrthoDB" id="6008408at2"/>
<dbReference type="InterPro" id="IPR036388">
    <property type="entry name" value="WH-like_DNA-bd_sf"/>
</dbReference>
<evidence type="ECO:0000313" key="1">
    <source>
        <dbReference type="EMBL" id="KAB1640661.1"/>
    </source>
</evidence>
<keyword evidence="2" id="KW-1185">Reference proteome</keyword>
<dbReference type="AlphaFoldDB" id="A0A6N6NMS6"/>
<dbReference type="Gene3D" id="1.10.10.10">
    <property type="entry name" value="Winged helix-like DNA-binding domain superfamily/Winged helix DNA-binding domain"/>
    <property type="match status" value="1"/>
</dbReference>
<name>A0A6N6NMS6_9ACTN</name>
<dbReference type="EMBL" id="WAJR01000010">
    <property type="protein sequence ID" value="KAB1640661.1"/>
    <property type="molecule type" value="Genomic_DNA"/>
</dbReference>
<sequence>MFFRTLFHDDRNSSYALATCIDGTWRESMHKHSHLSFIGAPSNGSLYVSVNGFSGDRRRLDSLRQINALFFDLDCHGSSRSQTDNAISNALEIISEAVRIEKLPRPTLTIDSGRGLHLYYVLNRSIPYRCSANGPVNEKALGLFRLVQQKLSRALSHLMEPIDCIGVDEKVFDFTRVSRVPGSYNPAAQRYARLLSSSGSYYDLSDLNVRLGGFAKHVVSPEVGHSPNAIVSKKRGDDSPLLRSRLANVISLQALRNFDCEGSRELMCFVFYNTAVQLVGPNDASRQLCSFNSRFTQPLSQAELDSVVRSVDRVVNVRGQRGYYVLSAKRIVEILALTEQEKIKIQFHTSTRSIIREKAKEATASRRASRDKKISNLYRSGDFTQNEIAQRVGCSLRTVASVLSRARRQHFSSLPKLQIEVPFVMQQRKGIILCSISQSHLQNEKLLQMRLTTNRTFTFSRPSSIATWPNHDLQNTHNRKKEGSFNKQHEIKSNKILGNYAIFCHTCLSVVRLVPLYSFNSSWVV</sequence>
<organism evidence="1 2">
    <name type="scientific">Ellagibacter isourolithinifaciens</name>
    <dbReference type="NCBI Taxonomy" id="2137581"/>
    <lineage>
        <taxon>Bacteria</taxon>
        <taxon>Bacillati</taxon>
        <taxon>Actinomycetota</taxon>
        <taxon>Coriobacteriia</taxon>
        <taxon>Eggerthellales</taxon>
        <taxon>Eggerthellaceae</taxon>
        <taxon>Ellagibacter</taxon>
    </lineage>
</organism>
<accession>A0A6N6NMS6</accession>
<gene>
    <name evidence="1" type="ORF">F8C90_05700</name>
</gene>
<dbReference type="Proteomes" id="UP000468668">
    <property type="component" value="Unassembled WGS sequence"/>
</dbReference>
<reference evidence="1 2" key="1">
    <citation type="submission" date="2019-09" db="EMBL/GenBank/DDBJ databases">
        <title>Whole genome shotgun sequencing (WGS) of Ellagibacter isourolithinifaciens DSM 104140(T) and Adlercreutzia muris DSM 29508(T).</title>
        <authorList>
            <person name="Stoll D.A."/>
            <person name="Danylec N."/>
            <person name="Huch M."/>
        </authorList>
    </citation>
    <scope>NUCLEOTIDE SEQUENCE [LARGE SCALE GENOMIC DNA]</scope>
    <source>
        <strain evidence="1 2">DSM 104140</strain>
    </source>
</reference>
<dbReference type="RefSeq" id="WP_158049496.1">
    <property type="nucleotide sequence ID" value="NZ_WAJR01000010.1"/>
</dbReference>
<evidence type="ECO:0000313" key="2">
    <source>
        <dbReference type="Proteomes" id="UP000468668"/>
    </source>
</evidence>